<evidence type="ECO:0000313" key="1">
    <source>
        <dbReference type="EMBL" id="MBO8017484.1"/>
    </source>
</evidence>
<reference evidence="1" key="1">
    <citation type="submission" date="2021-03" db="EMBL/GenBank/DDBJ databases">
        <title>Comparative genomic analysis of European sttrains of Leptospira interrogans serovars Copenhageni and Icterohaemorrhagiae.</title>
        <authorList>
            <person name="Arent Z."/>
            <person name="Gurgul A."/>
            <person name="Jasielczuk I."/>
            <person name="Pardyak L."/>
        </authorList>
    </citation>
    <scope>NUCLEOTIDE SEQUENCE</scope>
    <source>
        <strain evidence="1">X240</strain>
    </source>
</reference>
<gene>
    <name evidence="1" type="ORF">J6377_17080</name>
</gene>
<dbReference type="AlphaFoldDB" id="A0AAW4K0K9"/>
<proteinExistence type="predicted"/>
<name>A0AAW4K0K9_LEPIR</name>
<organism evidence="1 2">
    <name type="scientific">Leptospira interrogans serovar Icterohaemorrhagiae</name>
    <dbReference type="NCBI Taxonomy" id="90062"/>
    <lineage>
        <taxon>Bacteria</taxon>
        <taxon>Pseudomonadati</taxon>
        <taxon>Spirochaetota</taxon>
        <taxon>Spirochaetia</taxon>
        <taxon>Leptospirales</taxon>
        <taxon>Leptospiraceae</taxon>
        <taxon>Leptospira</taxon>
    </lineage>
</organism>
<protein>
    <submittedName>
        <fullName evidence="1">Uncharacterized protein</fullName>
    </submittedName>
</protein>
<dbReference type="Proteomes" id="UP000670463">
    <property type="component" value="Unassembled WGS sequence"/>
</dbReference>
<dbReference type="GeneID" id="61141937"/>
<sequence>MQLKNKKTLVSITNVWRFSNRIKKYDIFLVRVSQKNHFFRNAVATIDLIFFIVEKKLLKNDVINFNKTK</sequence>
<evidence type="ECO:0000313" key="2">
    <source>
        <dbReference type="Proteomes" id="UP000670463"/>
    </source>
</evidence>
<accession>A0AAW4K0K9</accession>
<dbReference type="RefSeq" id="WP_001176194.1">
    <property type="nucleotide sequence ID" value="NZ_CP043891.1"/>
</dbReference>
<comment type="caution">
    <text evidence="1">The sequence shown here is derived from an EMBL/GenBank/DDBJ whole genome shotgun (WGS) entry which is preliminary data.</text>
</comment>
<dbReference type="EMBL" id="JAGGCK010000046">
    <property type="protein sequence ID" value="MBO8017484.1"/>
    <property type="molecule type" value="Genomic_DNA"/>
</dbReference>